<reference evidence="5 6" key="1">
    <citation type="submission" date="2020-06" db="EMBL/GenBank/DDBJ databases">
        <authorList>
            <person name="Li R."/>
            <person name="Bekaert M."/>
        </authorList>
    </citation>
    <scope>NUCLEOTIDE SEQUENCE [LARGE SCALE GENOMIC DNA]</scope>
    <source>
        <strain evidence="6">wild</strain>
    </source>
</reference>
<dbReference type="PANTHER" id="PTHR40079:SF4">
    <property type="entry name" value="GH26 DOMAIN-CONTAINING PROTEIN-RELATED"/>
    <property type="match status" value="1"/>
</dbReference>
<evidence type="ECO:0000256" key="2">
    <source>
        <dbReference type="ARBA" id="ARBA00022801"/>
    </source>
</evidence>
<dbReference type="AlphaFoldDB" id="A0A6J8AK19"/>
<dbReference type="InterPro" id="IPR000805">
    <property type="entry name" value="Glyco_hydro_26"/>
</dbReference>
<dbReference type="PROSITE" id="PS51764">
    <property type="entry name" value="GH26"/>
    <property type="match status" value="1"/>
</dbReference>
<dbReference type="PANTHER" id="PTHR40079">
    <property type="entry name" value="MANNAN ENDO-1,4-BETA-MANNOSIDASE E-RELATED"/>
    <property type="match status" value="1"/>
</dbReference>
<dbReference type="GO" id="GO:0006080">
    <property type="term" value="P:substituted mannan metabolic process"/>
    <property type="evidence" value="ECO:0007669"/>
    <property type="project" value="InterPro"/>
</dbReference>
<keyword evidence="6" id="KW-1185">Reference proteome</keyword>
<organism evidence="5 6">
    <name type="scientific">Mytilus coruscus</name>
    <name type="common">Sea mussel</name>
    <dbReference type="NCBI Taxonomy" id="42192"/>
    <lineage>
        <taxon>Eukaryota</taxon>
        <taxon>Metazoa</taxon>
        <taxon>Spiralia</taxon>
        <taxon>Lophotrochozoa</taxon>
        <taxon>Mollusca</taxon>
        <taxon>Bivalvia</taxon>
        <taxon>Autobranchia</taxon>
        <taxon>Pteriomorphia</taxon>
        <taxon>Mytilida</taxon>
        <taxon>Mytiloidea</taxon>
        <taxon>Mytilidae</taxon>
        <taxon>Mytilinae</taxon>
        <taxon>Mytilus</taxon>
    </lineage>
</organism>
<proteinExistence type="inferred from homology"/>
<protein>
    <submittedName>
        <fullName evidence="5">GmuG</fullName>
        <ecNumber evidence="5">3.2.1.78</ecNumber>
    </submittedName>
</protein>
<name>A0A6J8AK19_MYTCO</name>
<dbReference type="Pfam" id="PF02156">
    <property type="entry name" value="Glyco_hydro_26"/>
    <property type="match status" value="1"/>
</dbReference>
<evidence type="ECO:0000313" key="5">
    <source>
        <dbReference type="EMBL" id="CAC5367798.1"/>
    </source>
</evidence>
<evidence type="ECO:0000259" key="4">
    <source>
        <dbReference type="PROSITE" id="PS51764"/>
    </source>
</evidence>
<dbReference type="GO" id="GO:0016985">
    <property type="term" value="F:mannan endo-1,4-beta-mannosidase activity"/>
    <property type="evidence" value="ECO:0007669"/>
    <property type="project" value="UniProtKB-EC"/>
</dbReference>
<dbReference type="SUPFAM" id="SSF51445">
    <property type="entry name" value="(Trans)glycosidases"/>
    <property type="match status" value="1"/>
</dbReference>
<dbReference type="InterPro" id="IPR022790">
    <property type="entry name" value="GH26_dom"/>
</dbReference>
<dbReference type="PRINTS" id="PR00739">
    <property type="entry name" value="GLHYDRLASE26"/>
</dbReference>
<keyword evidence="2 5" id="KW-0378">Hydrolase</keyword>
<evidence type="ECO:0000256" key="1">
    <source>
        <dbReference type="ARBA" id="ARBA00007754"/>
    </source>
</evidence>
<gene>
    <name evidence="5" type="ORF">MCOR_7570</name>
</gene>
<feature type="domain" description="GH26" evidence="4">
    <location>
        <begin position="18"/>
        <end position="248"/>
    </location>
</feature>
<evidence type="ECO:0000313" key="6">
    <source>
        <dbReference type="Proteomes" id="UP000507470"/>
    </source>
</evidence>
<keyword evidence="3 5" id="KW-0326">Glycosidase</keyword>
<sequence length="248" mass="28291">MLIVSFSTAAPVDHNATAETKLFFNQLMNITHNTGKILFGHQQDTMMGAYGYNYPYWKLGSPHDGGIQGWLFQPGQVDSNSEDELSDIKSITDDRKRSAYLIKKASDRGLLITIAWHLSNPVSDGSPWVNNDKSGKDIRHSIRRILANGGVHSKFKRILDGVVDFIKSLIDSHGSTIPVIFRPYHEMNGGWFWWGTSSKTENTPDDFKQLFQFTVHYLRDIRQVHNILFAYSPDKPFNTADEYLTFYP</sequence>
<accession>A0A6J8AK19</accession>
<dbReference type="Gene3D" id="3.20.20.80">
    <property type="entry name" value="Glycosidases"/>
    <property type="match status" value="1"/>
</dbReference>
<comment type="similarity">
    <text evidence="1">Belongs to the glycosyl hydrolase 26 family.</text>
</comment>
<dbReference type="EMBL" id="CACVKT020001387">
    <property type="protein sequence ID" value="CAC5367798.1"/>
    <property type="molecule type" value="Genomic_DNA"/>
</dbReference>
<dbReference type="InterPro" id="IPR017853">
    <property type="entry name" value="GH"/>
</dbReference>
<dbReference type="OrthoDB" id="9971691at2759"/>
<dbReference type="Proteomes" id="UP000507470">
    <property type="component" value="Unassembled WGS sequence"/>
</dbReference>
<dbReference type="EC" id="3.2.1.78" evidence="5"/>
<evidence type="ECO:0000256" key="3">
    <source>
        <dbReference type="ARBA" id="ARBA00023295"/>
    </source>
</evidence>